<comment type="similarity">
    <text evidence="3 7">Belongs to the methyltransferase superfamily. LCMT family.</text>
</comment>
<evidence type="ECO:0000256" key="5">
    <source>
        <dbReference type="ARBA" id="ARBA00022679"/>
    </source>
</evidence>
<dbReference type="EMBL" id="CAHIKZ030001626">
    <property type="protein sequence ID" value="CAE1270056.1"/>
    <property type="molecule type" value="Genomic_DNA"/>
</dbReference>
<dbReference type="AlphaFoldDB" id="A0A812CK77"/>
<dbReference type="InterPro" id="IPR029063">
    <property type="entry name" value="SAM-dependent_MTases_sf"/>
</dbReference>
<evidence type="ECO:0000256" key="2">
    <source>
        <dbReference type="ARBA" id="ARBA00003455"/>
    </source>
</evidence>
<evidence type="ECO:0000256" key="8">
    <source>
        <dbReference type="PIRSR" id="PIRSR016305-1"/>
    </source>
</evidence>
<keyword evidence="11" id="KW-1185">Reference proteome</keyword>
<dbReference type="Pfam" id="PF04072">
    <property type="entry name" value="LCM"/>
    <property type="match status" value="1"/>
</dbReference>
<comment type="caution">
    <text evidence="10">The sequence shown here is derived from an EMBL/GenBank/DDBJ whole genome shotgun (WGS) entry which is preliminary data.</text>
</comment>
<dbReference type="GO" id="GO:0018423">
    <property type="term" value="F:protein C-terminal leucine carboxyl O-methyltransferase activity"/>
    <property type="evidence" value="ECO:0007669"/>
    <property type="project" value="UniProtKB-EC"/>
</dbReference>
<feature type="binding site" evidence="8">
    <location>
        <position position="54"/>
    </location>
    <ligand>
        <name>S-adenosyl-L-methionine</name>
        <dbReference type="ChEBI" id="CHEBI:59789"/>
    </ligand>
</feature>
<dbReference type="PANTHER" id="PTHR13600">
    <property type="entry name" value="LEUCINE CARBOXYL METHYLTRANSFERASE"/>
    <property type="match status" value="1"/>
</dbReference>
<accession>A0A812CK77</accession>
<proteinExistence type="inferred from homology"/>
<dbReference type="InterPro" id="IPR007213">
    <property type="entry name" value="Ppm1/Ppm2/Tcmp"/>
</dbReference>
<keyword evidence="9" id="KW-0812">Transmembrane</keyword>
<reference evidence="10" key="1">
    <citation type="submission" date="2021-01" db="EMBL/GenBank/DDBJ databases">
        <authorList>
            <person name="Li R."/>
            <person name="Bekaert M."/>
        </authorList>
    </citation>
    <scope>NUCLEOTIDE SEQUENCE</scope>
    <source>
        <strain evidence="10">Farmed</strain>
    </source>
</reference>
<dbReference type="FunFam" id="3.40.50.150:FF:000092">
    <property type="entry name" value="Leucine carboxyl methyltransferase 1"/>
    <property type="match status" value="1"/>
</dbReference>
<comment type="function">
    <text evidence="2 7">Methylates the carboxyl group of the C-terminal leucine residue of protein phosphatase 2A catalytic subunits to form alpha-leucine ester residues.</text>
</comment>
<name>A0A812CK77_ACAPH</name>
<dbReference type="GO" id="GO:0005829">
    <property type="term" value="C:cytosol"/>
    <property type="evidence" value="ECO:0007669"/>
    <property type="project" value="TreeGrafter"/>
</dbReference>
<evidence type="ECO:0000256" key="7">
    <source>
        <dbReference type="PIRNR" id="PIRNR016305"/>
    </source>
</evidence>
<evidence type="ECO:0000313" key="11">
    <source>
        <dbReference type="Proteomes" id="UP000597762"/>
    </source>
</evidence>
<evidence type="ECO:0000256" key="1">
    <source>
        <dbReference type="ARBA" id="ARBA00000724"/>
    </source>
</evidence>
<dbReference type="InterPro" id="IPR016651">
    <property type="entry name" value="LCMT1"/>
</dbReference>
<organism evidence="10 11">
    <name type="scientific">Acanthosepion pharaonis</name>
    <name type="common">Pharaoh cuttlefish</name>
    <name type="synonym">Sepia pharaonis</name>
    <dbReference type="NCBI Taxonomy" id="158019"/>
    <lineage>
        <taxon>Eukaryota</taxon>
        <taxon>Metazoa</taxon>
        <taxon>Spiralia</taxon>
        <taxon>Lophotrochozoa</taxon>
        <taxon>Mollusca</taxon>
        <taxon>Cephalopoda</taxon>
        <taxon>Coleoidea</taxon>
        <taxon>Decapodiformes</taxon>
        <taxon>Sepiida</taxon>
        <taxon>Sepiina</taxon>
        <taxon>Sepiidae</taxon>
        <taxon>Acanthosepion</taxon>
    </lineage>
</organism>
<evidence type="ECO:0000256" key="4">
    <source>
        <dbReference type="ARBA" id="ARBA00022603"/>
    </source>
</evidence>
<feature type="binding site" evidence="8">
    <location>
        <begin position="150"/>
        <end position="151"/>
    </location>
    <ligand>
        <name>S-adenosyl-L-methionine</name>
        <dbReference type="ChEBI" id="CHEBI:59789"/>
    </ligand>
</feature>
<dbReference type="SUPFAM" id="SSF53335">
    <property type="entry name" value="S-adenosyl-L-methionine-dependent methyltransferases"/>
    <property type="match status" value="1"/>
</dbReference>
<feature type="binding site" evidence="8">
    <location>
        <position position="79"/>
    </location>
    <ligand>
        <name>S-adenosyl-L-methionine</name>
        <dbReference type="ChEBI" id="CHEBI:59789"/>
    </ligand>
</feature>
<dbReference type="PIRSF" id="PIRSF016305">
    <property type="entry name" value="LCM_mtfrase"/>
    <property type="match status" value="1"/>
</dbReference>
<dbReference type="OrthoDB" id="203237at2759"/>
<dbReference type="EC" id="2.1.1.233" evidence="7"/>
<feature type="binding site" evidence="8">
    <location>
        <position position="177"/>
    </location>
    <ligand>
        <name>S-adenosyl-L-methionine</name>
        <dbReference type="ChEBI" id="CHEBI:59789"/>
    </ligand>
</feature>
<comment type="catalytic activity">
    <reaction evidence="1 7">
        <text>[phosphatase 2A protein]-C-terminal L-leucine + S-adenosyl-L-methionine = [phosphatase 2A protein]-C-terminal L-leucine methyl ester + S-adenosyl-L-homocysteine</text>
        <dbReference type="Rhea" id="RHEA:48544"/>
        <dbReference type="Rhea" id="RHEA-COMP:12134"/>
        <dbReference type="Rhea" id="RHEA-COMP:12135"/>
        <dbReference type="ChEBI" id="CHEBI:57856"/>
        <dbReference type="ChEBI" id="CHEBI:59789"/>
        <dbReference type="ChEBI" id="CHEBI:90516"/>
        <dbReference type="ChEBI" id="CHEBI:90517"/>
        <dbReference type="EC" id="2.1.1.233"/>
    </reaction>
</comment>
<dbReference type="Gene3D" id="3.40.50.150">
    <property type="entry name" value="Vaccinia Virus protein VP39"/>
    <property type="match status" value="1"/>
</dbReference>
<keyword evidence="9" id="KW-1133">Transmembrane helix</keyword>
<keyword evidence="5 7" id="KW-0808">Transferase</keyword>
<evidence type="ECO:0000256" key="9">
    <source>
        <dbReference type="SAM" id="Phobius"/>
    </source>
</evidence>
<dbReference type="GO" id="GO:0009966">
    <property type="term" value="P:regulation of signal transduction"/>
    <property type="evidence" value="ECO:0007669"/>
    <property type="project" value="UniProtKB-ARBA"/>
</dbReference>
<dbReference type="GO" id="GO:0032259">
    <property type="term" value="P:methylation"/>
    <property type="evidence" value="ECO:0007669"/>
    <property type="project" value="UniProtKB-KW"/>
</dbReference>
<evidence type="ECO:0000313" key="10">
    <source>
        <dbReference type="EMBL" id="CAE1270056.1"/>
    </source>
</evidence>
<gene>
    <name evidence="10" type="ORF">SPHA_36899</name>
</gene>
<dbReference type="PANTHER" id="PTHR13600:SF33">
    <property type="entry name" value="LEUCINE CARBOXYL METHYLTRANSFERASE 1"/>
    <property type="match status" value="1"/>
</dbReference>
<keyword evidence="4 7" id="KW-0489">Methyltransferase</keyword>
<evidence type="ECO:0000256" key="6">
    <source>
        <dbReference type="ARBA" id="ARBA00022691"/>
    </source>
</evidence>
<keyword evidence="9" id="KW-0472">Membrane</keyword>
<dbReference type="Proteomes" id="UP000597762">
    <property type="component" value="Unassembled WGS sequence"/>
</dbReference>
<sequence>MASDDAAISTNDDASQCKRYAVEKGYWTDPYISLLTGRPTNIHTPEINRGYYARVKGIRLLLEQFLRTTKCECQIINLGAGFDTTFWLLKDQGLAPKCFVDIDFPTVTSKKCHFIKSRKSLLQKVINEGIDIKIDKYDLHGSNYHLVGANLRNLNELDSKLSICGVDRNLPTIFLAECVLIYMEVKHSSALLQWITDNFMSAFFINYEQVHMNDKFGQIMIDNLKARQCSLPGVMACISVKSQTERFLNTGWQYADIIEMNHVYECLPQADVQRIENLEFWMNVNCWINSWLITALVMLIKIPTALAFIRSIFRLV</sequence>
<keyword evidence="6 7" id="KW-0949">S-adenosyl-L-methionine</keyword>
<protein>
    <recommendedName>
        <fullName evidence="7">Leucine carboxyl methyltransferase 1</fullName>
        <ecNumber evidence="7">2.1.1.233</ecNumber>
    </recommendedName>
</protein>
<feature type="transmembrane region" description="Helical" evidence="9">
    <location>
        <begin position="291"/>
        <end position="313"/>
    </location>
</feature>
<evidence type="ECO:0000256" key="3">
    <source>
        <dbReference type="ARBA" id="ARBA00010703"/>
    </source>
</evidence>